<organism evidence="2 3">
    <name type="scientific">Seiridium unicorne</name>
    <dbReference type="NCBI Taxonomy" id="138068"/>
    <lineage>
        <taxon>Eukaryota</taxon>
        <taxon>Fungi</taxon>
        <taxon>Dikarya</taxon>
        <taxon>Ascomycota</taxon>
        <taxon>Pezizomycotina</taxon>
        <taxon>Sordariomycetes</taxon>
        <taxon>Xylariomycetidae</taxon>
        <taxon>Amphisphaeriales</taxon>
        <taxon>Sporocadaceae</taxon>
        <taxon>Seiridium</taxon>
    </lineage>
</organism>
<feature type="compositionally biased region" description="Basic and acidic residues" evidence="1">
    <location>
        <begin position="52"/>
        <end position="62"/>
    </location>
</feature>
<protein>
    <submittedName>
        <fullName evidence="2">Glutathione S-transferase kappa</fullName>
    </submittedName>
</protein>
<dbReference type="Gene3D" id="3.40.30.10">
    <property type="entry name" value="Glutaredoxin"/>
    <property type="match status" value="1"/>
</dbReference>
<reference evidence="2 3" key="1">
    <citation type="journal article" date="2024" name="J. Plant Pathol.">
        <title>Sequence and assembly of the genome of Seiridium unicorne, isolate CBS 538.82, causal agent of cypress canker disease.</title>
        <authorList>
            <person name="Scali E."/>
            <person name="Rocca G.D."/>
            <person name="Danti R."/>
            <person name="Garbelotto M."/>
            <person name="Barberini S."/>
            <person name="Baroncelli R."/>
            <person name="Emiliani G."/>
        </authorList>
    </citation>
    <scope>NUCLEOTIDE SEQUENCE [LARGE SCALE GENOMIC DNA]</scope>
    <source>
        <strain evidence="2 3">BM-138-508</strain>
    </source>
</reference>
<sequence>MDRPKIILYVDMVSPLTYEAIYILQNESVFRDIQITYVPIFLGGLLKTVRVDGRPSEPEETNRPLTESCSAAKTPPVHIKSEPQQHQAAVHRCFSRSPSLDPNPLTQSTNCKDKDVWTILEDVVDREA</sequence>
<proteinExistence type="predicted"/>
<evidence type="ECO:0000313" key="2">
    <source>
        <dbReference type="EMBL" id="KAK9424492.1"/>
    </source>
</evidence>
<keyword evidence="3" id="KW-1185">Reference proteome</keyword>
<gene>
    <name evidence="2" type="ORF">SUNI508_03368</name>
</gene>
<evidence type="ECO:0000313" key="3">
    <source>
        <dbReference type="Proteomes" id="UP001408356"/>
    </source>
</evidence>
<accession>A0ABR2VC62</accession>
<feature type="region of interest" description="Disordered" evidence="1">
    <location>
        <begin position="52"/>
        <end position="109"/>
    </location>
</feature>
<name>A0ABR2VC62_9PEZI</name>
<feature type="compositionally biased region" description="Polar residues" evidence="1">
    <location>
        <begin position="96"/>
        <end position="109"/>
    </location>
</feature>
<comment type="caution">
    <text evidence="2">The sequence shown here is derived from an EMBL/GenBank/DDBJ whole genome shotgun (WGS) entry which is preliminary data.</text>
</comment>
<dbReference type="EMBL" id="JARVKF010000035">
    <property type="protein sequence ID" value="KAK9424492.1"/>
    <property type="molecule type" value="Genomic_DNA"/>
</dbReference>
<dbReference type="Proteomes" id="UP001408356">
    <property type="component" value="Unassembled WGS sequence"/>
</dbReference>
<evidence type="ECO:0000256" key="1">
    <source>
        <dbReference type="SAM" id="MobiDB-lite"/>
    </source>
</evidence>